<dbReference type="PANTHER" id="PTHR15688">
    <property type="entry name" value="KINETOCHORE-ASSOCIATED PROTEIN 1"/>
    <property type="match status" value="1"/>
</dbReference>
<dbReference type="InterPro" id="IPR019527">
    <property type="entry name" value="RZZ-complex_KNTC1/ROD_C"/>
</dbReference>
<dbReference type="Pfam" id="PF24515">
    <property type="entry name" value="ARM_KNTC1_3rd"/>
    <property type="match status" value="1"/>
</dbReference>
<dbReference type="InterPro" id="IPR055405">
    <property type="entry name" value="ARM_KNTC1_3rd"/>
</dbReference>
<dbReference type="InterPro" id="IPR055403">
    <property type="entry name" value="ARM_KNTC1_1st"/>
</dbReference>
<dbReference type="Pfam" id="PF24506">
    <property type="entry name" value="KNTC1_N"/>
    <property type="match status" value="1"/>
</dbReference>
<evidence type="ECO:0000259" key="3">
    <source>
        <dbReference type="Pfam" id="PF24515"/>
    </source>
</evidence>
<evidence type="ECO:0000259" key="5">
    <source>
        <dbReference type="Pfam" id="PF24520"/>
    </source>
</evidence>
<dbReference type="GO" id="GO:0031267">
    <property type="term" value="F:small GTPase binding"/>
    <property type="evidence" value="ECO:0007669"/>
    <property type="project" value="TreeGrafter"/>
</dbReference>
<feature type="non-terminal residue" evidence="6">
    <location>
        <position position="1"/>
    </location>
</feature>
<name>A0A147BFN2_IXORI</name>
<dbReference type="GO" id="GO:0000070">
    <property type="term" value="P:mitotic sister chromatid segregation"/>
    <property type="evidence" value="ECO:0007669"/>
    <property type="project" value="TreeGrafter"/>
</dbReference>
<dbReference type="GO" id="GO:0005828">
    <property type="term" value="C:kinetochore microtubule"/>
    <property type="evidence" value="ECO:0007669"/>
    <property type="project" value="TreeGrafter"/>
</dbReference>
<organism evidence="6">
    <name type="scientific">Ixodes ricinus</name>
    <name type="common">Common tick</name>
    <name type="synonym">Acarus ricinus</name>
    <dbReference type="NCBI Taxonomy" id="34613"/>
    <lineage>
        <taxon>Eukaryota</taxon>
        <taxon>Metazoa</taxon>
        <taxon>Ecdysozoa</taxon>
        <taxon>Arthropoda</taxon>
        <taxon>Chelicerata</taxon>
        <taxon>Arachnida</taxon>
        <taxon>Acari</taxon>
        <taxon>Parasitiformes</taxon>
        <taxon>Ixodida</taxon>
        <taxon>Ixodoidea</taxon>
        <taxon>Ixodidae</taxon>
        <taxon>Ixodinae</taxon>
        <taxon>Ixodes</taxon>
    </lineage>
</organism>
<dbReference type="InterPro" id="IPR052802">
    <property type="entry name" value="KNTC1"/>
</dbReference>
<dbReference type="Pfam" id="PF24520">
    <property type="entry name" value="ARM_KNTC1_1st"/>
    <property type="match status" value="1"/>
</dbReference>
<reference evidence="6" key="1">
    <citation type="journal article" date="2018" name="PLoS Negl. Trop. Dis.">
        <title>Sialome diversity of ticks revealed by RNAseq of single tick salivary glands.</title>
        <authorList>
            <person name="Perner J."/>
            <person name="Kropackova S."/>
            <person name="Kopacek P."/>
            <person name="Ribeiro J.M."/>
        </authorList>
    </citation>
    <scope>NUCLEOTIDE SEQUENCE</scope>
    <source>
        <strain evidence="6">Siblings of single egg batch collected in Ceske Budejovice</strain>
        <tissue evidence="6">Salivary glands</tissue>
    </source>
</reference>
<evidence type="ECO:0000259" key="1">
    <source>
        <dbReference type="Pfam" id="PF10493"/>
    </source>
</evidence>
<proteinExistence type="predicted"/>
<dbReference type="GO" id="GO:1990423">
    <property type="term" value="C:RZZ complex"/>
    <property type="evidence" value="ECO:0007669"/>
    <property type="project" value="TreeGrafter"/>
</dbReference>
<feature type="domain" description="KNTC1 third ARM-repeats" evidence="3">
    <location>
        <begin position="943"/>
        <end position="1137"/>
    </location>
</feature>
<dbReference type="InterPro" id="IPR055402">
    <property type="entry name" value="KNTC1_N"/>
</dbReference>
<dbReference type="Pfam" id="PF24516">
    <property type="entry name" value="ARM_KNTC1_2nd"/>
    <property type="match status" value="1"/>
</dbReference>
<evidence type="ECO:0000259" key="2">
    <source>
        <dbReference type="Pfam" id="PF24506"/>
    </source>
</evidence>
<evidence type="ECO:0000259" key="4">
    <source>
        <dbReference type="Pfam" id="PF24516"/>
    </source>
</evidence>
<dbReference type="GO" id="GO:1903394">
    <property type="term" value="P:protein localization to kinetochore involved in kinetochore assembly"/>
    <property type="evidence" value="ECO:0007669"/>
    <property type="project" value="TreeGrafter"/>
</dbReference>
<evidence type="ECO:0000313" key="6">
    <source>
        <dbReference type="EMBL" id="JAR89620.1"/>
    </source>
</evidence>
<feature type="domain" description="KNTC1 N-terminal" evidence="2">
    <location>
        <begin position="2"/>
        <end position="76"/>
    </location>
</feature>
<dbReference type="PANTHER" id="PTHR15688:SF1">
    <property type="entry name" value="KINETOCHORE-ASSOCIATED PROTEIN 1"/>
    <property type="match status" value="1"/>
</dbReference>
<dbReference type="GO" id="GO:0007094">
    <property type="term" value="P:mitotic spindle assembly checkpoint signaling"/>
    <property type="evidence" value="ECO:0007669"/>
    <property type="project" value="TreeGrafter"/>
</dbReference>
<dbReference type="InterPro" id="IPR055404">
    <property type="entry name" value="ARM_KNTC1_2nd"/>
</dbReference>
<feature type="domain" description="RZZ complex subunit KNTC1/ROD C-terminal" evidence="1">
    <location>
        <begin position="1190"/>
        <end position="1640"/>
    </location>
</feature>
<dbReference type="EMBL" id="GEGO01005784">
    <property type="protein sequence ID" value="JAR89620.1"/>
    <property type="molecule type" value="Transcribed_RNA"/>
</dbReference>
<dbReference type="GO" id="GO:0005737">
    <property type="term" value="C:cytoplasm"/>
    <property type="evidence" value="ECO:0007669"/>
    <property type="project" value="TreeGrafter"/>
</dbReference>
<protein>
    <submittedName>
        <fullName evidence="6">Uncharacterized protein</fullName>
    </submittedName>
</protein>
<accession>A0A147BFN2</accession>
<dbReference type="Pfam" id="PF10493">
    <property type="entry name" value="Rod_C"/>
    <property type="match status" value="1"/>
</dbReference>
<feature type="domain" description="KNTC1 second ARM-repeats" evidence="4">
    <location>
        <begin position="457"/>
        <end position="603"/>
    </location>
</feature>
<sequence length="1707" mass="192566">DQGLKIAVLTVLNEDAPRKLKICRYSTSELLYSLEVEEFCWLATVGHDQEDFCIVEGMAEKDWGGIAELRVRVVSEALPEQRLAKLIGKQKFLEAEEFARLYELPLEEVHWNHLLFVLDELGGLRQSPLDETSERARLEEAYSLIRQLPDALRVARCCVETQIATSSAVVGLFLFLQEHLSATECPDCAERDALCAEIASLLNRVTTYRLLQSIQTTGGWLSFSRADLLQEMSSCFRNEDVPSALLIWARHQDQFVASLDCEAVLSLLNAVPSTTRVSVLVGWLEESFLPCILQNVPEAVQGVCLWIISRALSIELNEKAAWPSGAVKLLEVVPNVYNQMTSCADILPPKSWLAVYSAPRMIQREESALCKLYYLLMNLRDLEVLWTKYKCRVTLPELQNPNILEAVFSILDEVVTKTEVDLLLEGFLLPYLKRKELDVSETLSDYVQRTLRYHEIPLLQEAPWEEKLLAVAKFVHHPNHWLKIAVKILSHAPVPWSKGMEELAEQGSLLQGHAIEEIETERKRMQVNVILQRYDMKFLRCTQLSDARVLIRNILLSEKPMALEDALTVAKSMGNLTELEVCLFHMERLLLKGDIDRFADALHSVPPDTLRELGPRMATFGRLHLSRNFASCGGKAKELMECWQYLLTVLYTKQEIKLEDYSSMQNQVLQIITLWRDYEIKVPIANLESAGGRHGVLQECLQRLDSQRSAEDTPQRTSRRLLHLAGILKLNVQSALEALVSKALDLGRDDLLQVFCDCLLEVPRLHSSVLETLHKILCKSKDVLGVISKVHEIACRVSLTVKGSLLTRCTKILMWADLLMQILDACDATNVSPLRLADPYLTWKQRRMYERQGVVLEREEIGSNINSLGKAMWHLLLEHKIELLDIVKQKLKLLCNHFCSRSQDELCISLLVTVEHAFHDSLHSATIYEVIRGMNTQADSALFSMLARAVAQKHLDMLFVKSLLSSLGSKQAMAASLETLFSLCNGSFGLLKELAMVCCCMSHGPLQQKFKATLKGAYWGHRLTRSSICFAEAMKGDRTALESVLSSMVTCLSIDTEDIVNYCRSFSLNSEPALAGRLEFLLCTQAEEDFLQDRPLSKTLTDAAIVLEALPKASALKAVKKALAKVNSYCYEVLQFGYDYLDGCRNREEPTGNVQRELHVLQFLASYRRHGLPSEHEMDVWYDEHPLVDLPAVSRTRLPFHLLLQPSSWKFINNEIHPDTASAWMDVADILRLDKDDVLFMAVENAVVLWSCQKHGGSILDVNFLVSIKSLLDQMSSLDKFLACLGMMLKKLAKGPTAVRAAKTCADLPLSRLGQNSKEAKDRKAKFTRLYMQLRNEQILKHYGIDTSPYLGLCSKTEQLLEKLLECNAWHSLFADTSRIYNCLSQIAESYAPGSLMFHTIVERKVEKWLQCCAPESPLDQTFQTLTFETSSRNDREDSADLIALIHLIQYIPQQLEDLLNKILSVGNNPLGLQRQVLARKCLLAGFGDSTDGCTAISIGELRMNSYRAMLQRLGVPLDIQELNQQSATELATSLLGANCPSREILRVVSALCIEFNVQLLSIWDALLSSATKLNAVEVLCRALPTAGRFPLLWQSSEFMSAWRCVLLAPSHLYEVSSKKNKLLQASLALRCPSVHRLPFTLMVDDCRDEGGIVLFVVYTLLRGRGDVTQQVDELFGSLPTEAFTILQAHKAHFFMNLLHIGNVLEK</sequence>
<feature type="domain" description="KNTC1 first ARM-repeats" evidence="5">
    <location>
        <begin position="85"/>
        <end position="326"/>
    </location>
</feature>